<dbReference type="CDD" id="cd08977">
    <property type="entry name" value="SusD"/>
    <property type="match status" value="1"/>
</dbReference>
<dbReference type="RefSeq" id="WP_109742819.1">
    <property type="nucleotide sequence ID" value="NZ_QGGO01000009.1"/>
</dbReference>
<dbReference type="Proteomes" id="UP000245489">
    <property type="component" value="Unassembled WGS sequence"/>
</dbReference>
<evidence type="ECO:0000259" key="7">
    <source>
        <dbReference type="Pfam" id="PF14322"/>
    </source>
</evidence>
<feature type="domain" description="RagB/SusD" evidence="6">
    <location>
        <begin position="269"/>
        <end position="520"/>
    </location>
</feature>
<dbReference type="EMBL" id="QGGO01000009">
    <property type="protein sequence ID" value="PWK26867.1"/>
    <property type="molecule type" value="Genomic_DNA"/>
</dbReference>
<dbReference type="InterPro" id="IPR033985">
    <property type="entry name" value="SusD-like_N"/>
</dbReference>
<evidence type="ECO:0000256" key="3">
    <source>
        <dbReference type="ARBA" id="ARBA00022729"/>
    </source>
</evidence>
<dbReference type="OrthoDB" id="9792139at2"/>
<keyword evidence="3" id="KW-0732">Signal</keyword>
<evidence type="ECO:0000256" key="2">
    <source>
        <dbReference type="ARBA" id="ARBA00006275"/>
    </source>
</evidence>
<comment type="subcellular location">
    <subcellularLocation>
        <location evidence="1">Cell outer membrane</location>
    </subcellularLocation>
</comment>
<proteinExistence type="inferred from homology"/>
<dbReference type="InterPro" id="IPR012944">
    <property type="entry name" value="SusD_RagB_dom"/>
</dbReference>
<protein>
    <submittedName>
        <fullName evidence="8">Putative outer membrane starch-binding protein</fullName>
    </submittedName>
</protein>
<dbReference type="InterPro" id="IPR011990">
    <property type="entry name" value="TPR-like_helical_dom_sf"/>
</dbReference>
<dbReference type="PROSITE" id="PS51257">
    <property type="entry name" value="PROKAR_LIPOPROTEIN"/>
    <property type="match status" value="1"/>
</dbReference>
<dbReference type="Pfam" id="PF07980">
    <property type="entry name" value="SusD_RagB"/>
    <property type="match status" value="1"/>
</dbReference>
<evidence type="ECO:0000259" key="6">
    <source>
        <dbReference type="Pfam" id="PF07980"/>
    </source>
</evidence>
<dbReference type="Pfam" id="PF14322">
    <property type="entry name" value="SusD-like_3"/>
    <property type="match status" value="1"/>
</dbReference>
<keyword evidence="5" id="KW-0998">Cell outer membrane</keyword>
<feature type="domain" description="SusD-like N-terminal" evidence="7">
    <location>
        <begin position="71"/>
        <end position="226"/>
    </location>
</feature>
<organism evidence="8 9">
    <name type="scientific">Arcicella aurantiaca</name>
    <dbReference type="NCBI Taxonomy" id="591202"/>
    <lineage>
        <taxon>Bacteria</taxon>
        <taxon>Pseudomonadati</taxon>
        <taxon>Bacteroidota</taxon>
        <taxon>Cytophagia</taxon>
        <taxon>Cytophagales</taxon>
        <taxon>Flectobacillaceae</taxon>
        <taxon>Arcicella</taxon>
    </lineage>
</organism>
<reference evidence="8 9" key="1">
    <citation type="submission" date="2018-05" db="EMBL/GenBank/DDBJ databases">
        <title>Genomic Encyclopedia of Archaeal and Bacterial Type Strains, Phase II (KMG-II): from individual species to whole genera.</title>
        <authorList>
            <person name="Goeker M."/>
        </authorList>
    </citation>
    <scope>NUCLEOTIDE SEQUENCE [LARGE SCALE GENOMIC DNA]</scope>
    <source>
        <strain evidence="8 9">DSM 22214</strain>
    </source>
</reference>
<name>A0A316EBZ3_9BACT</name>
<comment type="caution">
    <text evidence="8">The sequence shown here is derived from an EMBL/GenBank/DDBJ whole genome shotgun (WGS) entry which is preliminary data.</text>
</comment>
<dbReference type="Gene3D" id="1.25.40.390">
    <property type="match status" value="1"/>
</dbReference>
<evidence type="ECO:0000256" key="4">
    <source>
        <dbReference type="ARBA" id="ARBA00023136"/>
    </source>
</evidence>
<dbReference type="GO" id="GO:0009279">
    <property type="term" value="C:cell outer membrane"/>
    <property type="evidence" value="ECO:0007669"/>
    <property type="project" value="UniProtKB-SubCell"/>
</dbReference>
<evidence type="ECO:0000256" key="5">
    <source>
        <dbReference type="ARBA" id="ARBA00023237"/>
    </source>
</evidence>
<dbReference type="SUPFAM" id="SSF48452">
    <property type="entry name" value="TPR-like"/>
    <property type="match status" value="1"/>
</dbReference>
<sequence>MKKNTLKNIAFCASLMLVSGACEKQLEQNNPNAQTSATFWQSQDDALKGVNAAYLSLAVDGGYMRSTNLLLDNRGDDLKSNSPWDQMYNSGKFALNAGNDAIYGWAYGSYYEGVSKANLVLDNVPKIAMDAELKKRILGQAYFLRGLYFFHLVNMYGNVSLPVNSVKSKADFTVPQSTPEQGWNQVIDDLKKAAEMLPASYEGVTGSDKGQTGRATKGAAMGYLGKALLFNKRYQEAAAQFKAVIDLGTYKLVTNYRDNFTEANENNSESIFEVQFSRDAGGKDLNWGGEPAPGWGRVTGRAITYGARGLGWTDVQPTRWIFDEYQKEKTADGKVDPRLPATMFYNAPGIMVYGVEFSKRYGGNPQDLNDLFCRKYANDDTKADEFDWRSGINERLMRYSDILLMYAECLNELGQTSQAIPFVQQVRARVGLADITKVRPNMTQADFRDQLSHERALEFCLEGHRFDDVNRWGWLKDATKLSELKKHDPEFDTYKTGREYFPIPQREIDNNAGVKQNASY</sequence>
<evidence type="ECO:0000313" key="8">
    <source>
        <dbReference type="EMBL" id="PWK26867.1"/>
    </source>
</evidence>
<evidence type="ECO:0000256" key="1">
    <source>
        <dbReference type="ARBA" id="ARBA00004442"/>
    </source>
</evidence>
<keyword evidence="4" id="KW-0472">Membrane</keyword>
<dbReference type="AlphaFoldDB" id="A0A316EBZ3"/>
<comment type="similarity">
    <text evidence="2">Belongs to the SusD family.</text>
</comment>
<keyword evidence="9" id="KW-1185">Reference proteome</keyword>
<accession>A0A316EBZ3</accession>
<gene>
    <name evidence="8" type="ORF">LV89_02073</name>
</gene>
<evidence type="ECO:0000313" key="9">
    <source>
        <dbReference type="Proteomes" id="UP000245489"/>
    </source>
</evidence>